<proteinExistence type="predicted"/>
<dbReference type="AlphaFoldDB" id="A0A9N7P2T0"/>
<keyword evidence="2" id="KW-1185">Reference proteome</keyword>
<dbReference type="OrthoDB" id="88410at2759"/>
<reference evidence="1" key="1">
    <citation type="submission" date="2019-12" db="EMBL/GenBank/DDBJ databases">
        <authorList>
            <person name="Scholes J."/>
        </authorList>
    </citation>
    <scope>NUCLEOTIDE SEQUENCE</scope>
</reference>
<dbReference type="PANTHER" id="PTHR34724:SF4">
    <property type="entry name" value="EXPRESSED PROTEIN"/>
    <property type="match status" value="1"/>
</dbReference>
<dbReference type="Proteomes" id="UP001153555">
    <property type="component" value="Unassembled WGS sequence"/>
</dbReference>
<dbReference type="EMBL" id="CACSLK010035018">
    <property type="protein sequence ID" value="CAA0843329.1"/>
    <property type="molecule type" value="Genomic_DNA"/>
</dbReference>
<protein>
    <submittedName>
        <fullName evidence="1">Uncharacterized protein</fullName>
    </submittedName>
</protein>
<comment type="caution">
    <text evidence="1">The sequence shown here is derived from an EMBL/GenBank/DDBJ whole genome shotgun (WGS) entry which is preliminary data.</text>
</comment>
<name>A0A9N7P2T0_STRHE</name>
<evidence type="ECO:0000313" key="2">
    <source>
        <dbReference type="Proteomes" id="UP001153555"/>
    </source>
</evidence>
<sequence length="74" mass="8123">MCYEVKCGNCSKKSWEGCGRHVAAVHKGIPDGQHCHCKPWPGVDSAADSSKPSSQSHYYVESHDLLGDLNNESY</sequence>
<dbReference type="PANTHER" id="PTHR34724">
    <property type="entry name" value="OS12G0596101 PROTEIN"/>
    <property type="match status" value="1"/>
</dbReference>
<organism evidence="1 2">
    <name type="scientific">Striga hermonthica</name>
    <name type="common">Purple witchweed</name>
    <name type="synonym">Buchnera hermonthica</name>
    <dbReference type="NCBI Taxonomy" id="68872"/>
    <lineage>
        <taxon>Eukaryota</taxon>
        <taxon>Viridiplantae</taxon>
        <taxon>Streptophyta</taxon>
        <taxon>Embryophyta</taxon>
        <taxon>Tracheophyta</taxon>
        <taxon>Spermatophyta</taxon>
        <taxon>Magnoliopsida</taxon>
        <taxon>eudicotyledons</taxon>
        <taxon>Gunneridae</taxon>
        <taxon>Pentapetalae</taxon>
        <taxon>asterids</taxon>
        <taxon>lamiids</taxon>
        <taxon>Lamiales</taxon>
        <taxon>Orobanchaceae</taxon>
        <taxon>Buchnereae</taxon>
        <taxon>Striga</taxon>
    </lineage>
</organism>
<accession>A0A9N7P2T0</accession>
<evidence type="ECO:0000313" key="1">
    <source>
        <dbReference type="EMBL" id="CAA0843329.1"/>
    </source>
</evidence>
<gene>
    <name evidence="1" type="ORF">SHERM_09104</name>
</gene>